<accession>A0AAW0AVH5</accession>
<dbReference type="AlphaFoldDB" id="A0AAW0AVH5"/>
<gene>
    <name evidence="1" type="ORF">R3P38DRAFT_2986778</name>
</gene>
<dbReference type="EMBL" id="JAWWNJ010000048">
    <property type="protein sequence ID" value="KAK7017347.1"/>
    <property type="molecule type" value="Genomic_DNA"/>
</dbReference>
<name>A0AAW0AVH5_9AGAR</name>
<protein>
    <recommendedName>
        <fullName evidence="3">Secreted protein</fullName>
    </recommendedName>
</protein>
<evidence type="ECO:0000313" key="2">
    <source>
        <dbReference type="Proteomes" id="UP001362999"/>
    </source>
</evidence>
<sequence>MTKGFFWQALRLIGTCYRRWDISGLFPLVCLSSSTVIHAQPTPSIPCYHLQHLVGKYAGTVASRASTLHHVWARQPLLSAHRTPFIPRPHLVSIIDSPPNATSNLI</sequence>
<proteinExistence type="predicted"/>
<reference evidence="1 2" key="1">
    <citation type="journal article" date="2024" name="J Genomics">
        <title>Draft genome sequencing and assembly of Favolaschia claudopus CIRM-BRFM 2984 isolated from oak limbs.</title>
        <authorList>
            <person name="Navarro D."/>
            <person name="Drula E."/>
            <person name="Chaduli D."/>
            <person name="Cazenave R."/>
            <person name="Ahrendt S."/>
            <person name="Wang J."/>
            <person name="Lipzen A."/>
            <person name="Daum C."/>
            <person name="Barry K."/>
            <person name="Grigoriev I.V."/>
            <person name="Favel A."/>
            <person name="Rosso M.N."/>
            <person name="Martin F."/>
        </authorList>
    </citation>
    <scope>NUCLEOTIDE SEQUENCE [LARGE SCALE GENOMIC DNA]</scope>
    <source>
        <strain evidence="1 2">CIRM-BRFM 2984</strain>
    </source>
</reference>
<dbReference type="Proteomes" id="UP001362999">
    <property type="component" value="Unassembled WGS sequence"/>
</dbReference>
<evidence type="ECO:0000313" key="1">
    <source>
        <dbReference type="EMBL" id="KAK7017347.1"/>
    </source>
</evidence>
<organism evidence="1 2">
    <name type="scientific">Favolaschia claudopus</name>
    <dbReference type="NCBI Taxonomy" id="2862362"/>
    <lineage>
        <taxon>Eukaryota</taxon>
        <taxon>Fungi</taxon>
        <taxon>Dikarya</taxon>
        <taxon>Basidiomycota</taxon>
        <taxon>Agaricomycotina</taxon>
        <taxon>Agaricomycetes</taxon>
        <taxon>Agaricomycetidae</taxon>
        <taxon>Agaricales</taxon>
        <taxon>Marasmiineae</taxon>
        <taxon>Mycenaceae</taxon>
        <taxon>Favolaschia</taxon>
    </lineage>
</organism>
<evidence type="ECO:0008006" key="3">
    <source>
        <dbReference type="Google" id="ProtNLM"/>
    </source>
</evidence>
<comment type="caution">
    <text evidence="1">The sequence shown here is derived from an EMBL/GenBank/DDBJ whole genome shotgun (WGS) entry which is preliminary data.</text>
</comment>
<keyword evidence="2" id="KW-1185">Reference proteome</keyword>